<evidence type="ECO:0000256" key="5">
    <source>
        <dbReference type="ARBA" id="ARBA00022692"/>
    </source>
</evidence>
<evidence type="ECO:0000259" key="17">
    <source>
        <dbReference type="PROSITE" id="PS50026"/>
    </source>
</evidence>
<proteinExistence type="inferred from homology"/>
<dbReference type="PANTHER" id="PTHR15036">
    <property type="entry name" value="PIKACHURIN-LIKE PROTEIN"/>
    <property type="match status" value="1"/>
</dbReference>
<evidence type="ECO:0000256" key="10">
    <source>
        <dbReference type="ARBA" id="ARBA00023157"/>
    </source>
</evidence>
<evidence type="ECO:0000259" key="16">
    <source>
        <dbReference type="PROSITE" id="PS50025"/>
    </source>
</evidence>
<feature type="disulfide bond" evidence="12">
    <location>
        <begin position="858"/>
        <end position="885"/>
    </location>
</feature>
<keyword evidence="9 13" id="KW-0472">Membrane</keyword>
<evidence type="ECO:0000256" key="11">
    <source>
        <dbReference type="PROSITE-ProRule" id="PRU00076"/>
    </source>
</evidence>
<feature type="domain" description="EGF-like" evidence="17">
    <location>
        <begin position="886"/>
        <end position="924"/>
    </location>
</feature>
<protein>
    <submittedName>
        <fullName evidence="19">(raccoon dog) hypothetical protein</fullName>
    </submittedName>
</protein>
<dbReference type="AlphaFoldDB" id="A0A811Y194"/>
<dbReference type="SUPFAM" id="SSF49785">
    <property type="entry name" value="Galactose-binding domain-like"/>
    <property type="match status" value="1"/>
</dbReference>
<dbReference type="CDD" id="cd00110">
    <property type="entry name" value="LamG"/>
    <property type="match status" value="4"/>
</dbReference>
<keyword evidence="20" id="KW-1185">Reference proteome</keyword>
<evidence type="ECO:0000256" key="9">
    <source>
        <dbReference type="ARBA" id="ARBA00023136"/>
    </source>
</evidence>
<evidence type="ECO:0000256" key="1">
    <source>
        <dbReference type="ARBA" id="ARBA00003165"/>
    </source>
</evidence>
<dbReference type="PROSITE" id="PS51406">
    <property type="entry name" value="FIBRINOGEN_C_2"/>
    <property type="match status" value="1"/>
</dbReference>
<comment type="caution">
    <text evidence="19">The sequence shown here is derived from an EMBL/GenBank/DDBJ whole genome shotgun (WGS) entry which is preliminary data.</text>
</comment>
<dbReference type="PANTHER" id="PTHR15036:SF46">
    <property type="entry name" value="CONTACTIN-ASSOCIATED PROTEIN-LIKE 5"/>
    <property type="match status" value="1"/>
</dbReference>
<evidence type="ECO:0000259" key="18">
    <source>
        <dbReference type="PROSITE" id="PS51406"/>
    </source>
</evidence>
<dbReference type="InterPro" id="IPR000742">
    <property type="entry name" value="EGF"/>
</dbReference>
<sequence>MFEEFAIFVFTIFKVLWTLGSLEYNCDDPLASLLSPMAFSSSSDLTGTHSPAQLNRRVGTGGWSPADSNAQQWLQMDLGNRVEITAVATQGRYGSSDWVTSYSLMFSDTGRNWKQYKQEDSIWKLMSTLKDVISLKFKSMQGDGVLFHGEGQRGDHITLELQKGRLALHLNLDDSKPRLSSSPPSVTLGSLLDDQHWHSVLIERVGKQVNFSVDKHTQHFRTKGEADALDIDYELSFGGIPVPGKPGTFLKKNFHGCIENLYYNGVNIIDLAKRRKHQIYTVGNVTFSCSEPQIVPITFVNASSSYLLLPGTPQIDGLSVSFQFRTWNKDGLLLSTELSEGSGTLLLSLEGGTVRLVIQKMTERTAEILTGSSLNDGLWHSVSINARRDRITLSLDNDAASPAQDTTRVQIYSGNSYYFGGCPDNLTDSQCLNPIKAFQGCMRLIFIDNQPKDLISVQQGSLGNFSDLHIDLCSIKDRCLPNYCEHGGFCSQSWTTFYCNCSNTGYTGATCHNSLYEQSCEGYRHQGNTAGFFYIDSDGSGPLGPLQVYCNITEDKIWTSVQHNNTELTHVRGANPEKPYTMALDYGGSMEQLEAMIDSSEHCEQEVAYHCRRSRLLNTPDGTPFTWWIGRSNEKHPYWGGAPPGVQQCECGLDESCLDVRHFCNCDADKDEWTNDTGFLSFKDHLPVTQIVITDTNRSNSEAAWRIGPLRCYGDRHFWNAVSFYTEASYLHFPTFHAEFSADISFFFKTTALSGVFLENLGIKDFIRLEISSPSEITFAIDVGNGPVELIVHSPSLLNDNQWHYVRAERNLKETSLQVDSLPRMTRETSEEGHFRLQLNSQLFVGGTSSRQKGFLGCIRSLHLNGQKLDLEERAKVTSGVRPGCPGHCSTYGSICHNGGKCVEKYSGYFCDCTNSPYEGPFCKKEVSAVFEAGTSVTYMFQEPYPVTKNISLSSSAIYADAAPSKENIAFSFVTAQAPSLLLYINSSQDYLAVLLCKNGSLQVRYQLSKEETQVFNIDAENFANRRMHHLKINREGRELAIQVDHQLRLSYNFSSEVEFRAIRSLTLGKVREHLGLDSEIAKANTLGFVGCLSSVQYNQVAPLKAALRHATIAPVTVQGTLMESSCGSMVDVDVNTVTTVHSSSVIWVESNEQGEAHRNGVSNPAAHMVTDTDLVCSAVRVIAVVIFIIFSIIGIMTRFLYQHKQSHRTNQMKEKEYPENLDSSFRNDIDLQNTVSECKREYFI</sequence>
<comment type="similarity">
    <text evidence="3">Belongs to the neurexin family.</text>
</comment>
<reference evidence="19" key="1">
    <citation type="submission" date="2020-12" db="EMBL/GenBank/DDBJ databases">
        <authorList>
            <consortium name="Molecular Ecology Group"/>
        </authorList>
    </citation>
    <scope>NUCLEOTIDE SEQUENCE</scope>
    <source>
        <strain evidence="19">TBG_1078</strain>
    </source>
</reference>
<feature type="domain" description="Laminin G" evidence="16">
    <location>
        <begin position="929"/>
        <end position="1127"/>
    </location>
</feature>
<dbReference type="InterPro" id="IPR000421">
    <property type="entry name" value="FA58C"/>
</dbReference>
<feature type="domain" description="Laminin G" evidence="16">
    <location>
        <begin position="103"/>
        <end position="289"/>
    </location>
</feature>
<feature type="transmembrane region" description="Helical" evidence="13">
    <location>
        <begin position="1179"/>
        <end position="1202"/>
    </location>
</feature>
<evidence type="ECO:0000256" key="4">
    <source>
        <dbReference type="ARBA" id="ARBA00022536"/>
    </source>
</evidence>
<organism evidence="19 20">
    <name type="scientific">Nyctereutes procyonoides</name>
    <name type="common">Raccoon dog</name>
    <name type="synonym">Canis procyonoides</name>
    <dbReference type="NCBI Taxonomy" id="34880"/>
    <lineage>
        <taxon>Eukaryota</taxon>
        <taxon>Metazoa</taxon>
        <taxon>Chordata</taxon>
        <taxon>Craniata</taxon>
        <taxon>Vertebrata</taxon>
        <taxon>Euteleostomi</taxon>
        <taxon>Mammalia</taxon>
        <taxon>Eutheria</taxon>
        <taxon>Laurasiatheria</taxon>
        <taxon>Carnivora</taxon>
        <taxon>Caniformia</taxon>
        <taxon>Canidae</taxon>
        <taxon>Nyctereutes</taxon>
    </lineage>
</organism>
<feature type="domain" description="EGF-like" evidence="17">
    <location>
        <begin position="475"/>
        <end position="512"/>
    </location>
</feature>
<keyword evidence="7" id="KW-0677">Repeat</keyword>
<evidence type="ECO:0000256" key="3">
    <source>
        <dbReference type="ARBA" id="ARBA00010241"/>
    </source>
</evidence>
<dbReference type="InterPro" id="IPR036056">
    <property type="entry name" value="Fibrinogen-like_C"/>
</dbReference>
<dbReference type="PROSITE" id="PS50025">
    <property type="entry name" value="LAM_G_DOMAIN"/>
    <property type="match status" value="4"/>
</dbReference>
<evidence type="ECO:0000256" key="13">
    <source>
        <dbReference type="SAM" id="Phobius"/>
    </source>
</evidence>
<dbReference type="InterPro" id="IPR001791">
    <property type="entry name" value="Laminin_G"/>
</dbReference>
<keyword evidence="5 13" id="KW-0812">Transmembrane</keyword>
<comment type="caution">
    <text evidence="11">Lacks conserved residue(s) required for the propagation of feature annotation.</text>
</comment>
<evidence type="ECO:0000256" key="14">
    <source>
        <dbReference type="SAM" id="SignalP"/>
    </source>
</evidence>
<dbReference type="Proteomes" id="UP000645828">
    <property type="component" value="Unassembled WGS sequence"/>
</dbReference>
<dbReference type="SMART" id="SM00282">
    <property type="entry name" value="LamG"/>
    <property type="match status" value="4"/>
</dbReference>
<dbReference type="FunFam" id="2.60.120.260:FF:000016">
    <property type="entry name" value="Contactin-associated protein-like 4 isoform 1"/>
    <property type="match status" value="1"/>
</dbReference>
<dbReference type="EMBL" id="CAJHUB010000659">
    <property type="protein sequence ID" value="CAD7670607.1"/>
    <property type="molecule type" value="Genomic_DNA"/>
</dbReference>
<feature type="domain" description="Fibrinogen C-terminal" evidence="18">
    <location>
        <begin position="511"/>
        <end position="563"/>
    </location>
</feature>
<evidence type="ECO:0000313" key="20">
    <source>
        <dbReference type="Proteomes" id="UP000645828"/>
    </source>
</evidence>
<dbReference type="SMART" id="SM00181">
    <property type="entry name" value="EGF"/>
    <property type="match status" value="2"/>
</dbReference>
<gene>
    <name evidence="19" type="ORF">NYPRO_LOCUS3402</name>
</gene>
<dbReference type="PROSITE" id="PS50022">
    <property type="entry name" value="FA58C_3"/>
    <property type="match status" value="1"/>
</dbReference>
<accession>A0A811Y194</accession>
<feature type="signal peptide" evidence="14">
    <location>
        <begin position="1"/>
        <end position="22"/>
    </location>
</feature>
<keyword evidence="10 12" id="KW-1015">Disulfide bond</keyword>
<dbReference type="Gene3D" id="2.60.120.200">
    <property type="match status" value="4"/>
</dbReference>
<dbReference type="PROSITE" id="PS50026">
    <property type="entry name" value="EGF_3"/>
    <property type="match status" value="2"/>
</dbReference>
<dbReference type="FunFam" id="2.60.120.200:FF:000026">
    <property type="entry name" value="contactin-associated protein-like 4 isoform X1"/>
    <property type="match status" value="1"/>
</dbReference>
<dbReference type="InterPro" id="IPR002181">
    <property type="entry name" value="Fibrinogen_a/b/g_C_dom"/>
</dbReference>
<feature type="domain" description="F5/8 type C" evidence="15">
    <location>
        <begin position="26"/>
        <end position="122"/>
    </location>
</feature>
<evidence type="ECO:0000256" key="6">
    <source>
        <dbReference type="ARBA" id="ARBA00022729"/>
    </source>
</evidence>
<evidence type="ECO:0000313" key="19">
    <source>
        <dbReference type="EMBL" id="CAD7670607.1"/>
    </source>
</evidence>
<name>A0A811Y194_NYCPR</name>
<feature type="chain" id="PRO_5032387889" evidence="14">
    <location>
        <begin position="23"/>
        <end position="1245"/>
    </location>
</feature>
<dbReference type="InterPro" id="IPR050372">
    <property type="entry name" value="Neurexin-related_CASP"/>
</dbReference>
<dbReference type="Pfam" id="PF00008">
    <property type="entry name" value="EGF"/>
    <property type="match status" value="1"/>
</dbReference>
<keyword evidence="8 13" id="KW-1133">Transmembrane helix</keyword>
<evidence type="ECO:0000259" key="15">
    <source>
        <dbReference type="PROSITE" id="PS50022"/>
    </source>
</evidence>
<evidence type="ECO:0000256" key="7">
    <source>
        <dbReference type="ARBA" id="ARBA00022737"/>
    </source>
</evidence>
<feature type="domain" description="Laminin G" evidence="16">
    <location>
        <begin position="720"/>
        <end position="885"/>
    </location>
</feature>
<dbReference type="Pfam" id="PF02210">
    <property type="entry name" value="Laminin_G_2"/>
    <property type="match status" value="4"/>
</dbReference>
<dbReference type="GO" id="GO:0016020">
    <property type="term" value="C:membrane"/>
    <property type="evidence" value="ECO:0007669"/>
    <property type="project" value="UniProtKB-SubCell"/>
</dbReference>
<dbReference type="Gene3D" id="2.60.120.1000">
    <property type="match status" value="1"/>
</dbReference>
<evidence type="ECO:0000256" key="12">
    <source>
        <dbReference type="PROSITE-ProRule" id="PRU00122"/>
    </source>
</evidence>
<dbReference type="CDD" id="cd00054">
    <property type="entry name" value="EGF_CA"/>
    <property type="match status" value="1"/>
</dbReference>
<feature type="domain" description="Laminin G" evidence="16">
    <location>
        <begin position="296"/>
        <end position="473"/>
    </location>
</feature>
<evidence type="ECO:0000256" key="8">
    <source>
        <dbReference type="ARBA" id="ARBA00022989"/>
    </source>
</evidence>
<dbReference type="InterPro" id="IPR013320">
    <property type="entry name" value="ConA-like_dom_sf"/>
</dbReference>
<dbReference type="Gene3D" id="2.10.25.10">
    <property type="entry name" value="Laminin"/>
    <property type="match status" value="2"/>
</dbReference>
<dbReference type="FunFam" id="2.60.120.1000:FF:000005">
    <property type="entry name" value="Contactin associated protein-like 2"/>
    <property type="match status" value="1"/>
</dbReference>
<dbReference type="SUPFAM" id="SSF56496">
    <property type="entry name" value="Fibrinogen C-terminal domain-like"/>
    <property type="match status" value="1"/>
</dbReference>
<dbReference type="InterPro" id="IPR008979">
    <property type="entry name" value="Galactose-bd-like_sf"/>
</dbReference>
<dbReference type="SUPFAM" id="SSF57196">
    <property type="entry name" value="EGF/Laminin"/>
    <property type="match status" value="1"/>
</dbReference>
<comment type="subcellular location">
    <subcellularLocation>
        <location evidence="2">Membrane</location>
        <topology evidence="2">Single-pass type I membrane protein</topology>
    </subcellularLocation>
</comment>
<keyword evidence="4 11" id="KW-0245">EGF-like domain</keyword>
<comment type="function">
    <text evidence="1">May play a role in the correct development and proper functioning of the peripheral and central nervous system and be involved in cell adhesion and intercellular communication.</text>
</comment>
<keyword evidence="6 14" id="KW-0732">Signal</keyword>
<evidence type="ECO:0000256" key="2">
    <source>
        <dbReference type="ARBA" id="ARBA00004479"/>
    </source>
</evidence>
<dbReference type="SUPFAM" id="SSF49899">
    <property type="entry name" value="Concanavalin A-like lectins/glucanases"/>
    <property type="match status" value="4"/>
</dbReference>